<accession>A0A160TUQ2</accession>
<organism evidence="2">
    <name type="scientific">hydrothermal vent metagenome</name>
    <dbReference type="NCBI Taxonomy" id="652676"/>
    <lineage>
        <taxon>unclassified sequences</taxon>
        <taxon>metagenomes</taxon>
        <taxon>ecological metagenomes</taxon>
    </lineage>
</organism>
<name>A0A160TUQ2_9ZZZZ</name>
<proteinExistence type="predicted"/>
<evidence type="ECO:0000259" key="1">
    <source>
        <dbReference type="Pfam" id="PF07978"/>
    </source>
</evidence>
<sequence length="107" mass="12560">MIYELRQYTVTAGRMEECQVLFQDVIDPLFREVGIRPVGYWQPRERDGQTFVYLLAFESVASREAVWPRFIEHPRWQEAKSHFPDGVPPYETVVPTVLDPMSYSPLP</sequence>
<reference evidence="2" key="1">
    <citation type="submission" date="2015-10" db="EMBL/GenBank/DDBJ databases">
        <authorList>
            <person name="Gilbert D.G."/>
        </authorList>
    </citation>
    <scope>NUCLEOTIDE SEQUENCE</scope>
</reference>
<dbReference type="EMBL" id="CZRL01000120">
    <property type="protein sequence ID" value="CUS55120.1"/>
    <property type="molecule type" value="Genomic_DNA"/>
</dbReference>
<dbReference type="SUPFAM" id="SSF54909">
    <property type="entry name" value="Dimeric alpha+beta barrel"/>
    <property type="match status" value="1"/>
</dbReference>
<dbReference type="AlphaFoldDB" id="A0A160TUQ2"/>
<dbReference type="Pfam" id="PF07978">
    <property type="entry name" value="NIPSNAP"/>
    <property type="match status" value="1"/>
</dbReference>
<protein>
    <recommendedName>
        <fullName evidence="1">NIPSNAP domain-containing protein</fullName>
    </recommendedName>
</protein>
<dbReference type="Gene3D" id="3.30.70.100">
    <property type="match status" value="1"/>
</dbReference>
<evidence type="ECO:0000313" key="2">
    <source>
        <dbReference type="EMBL" id="CUS55120.1"/>
    </source>
</evidence>
<dbReference type="InterPro" id="IPR011008">
    <property type="entry name" value="Dimeric_a/b-barrel"/>
</dbReference>
<dbReference type="InterPro" id="IPR012577">
    <property type="entry name" value="NIPSNAP"/>
</dbReference>
<feature type="domain" description="NIPSNAP" evidence="1">
    <location>
        <begin position="3"/>
        <end position="105"/>
    </location>
</feature>
<gene>
    <name evidence="2" type="ORF">MGWOODY_XGa2188</name>
</gene>